<evidence type="ECO:0000256" key="2">
    <source>
        <dbReference type="PROSITE-ProRule" id="PRU00708"/>
    </source>
</evidence>
<dbReference type="InterPro" id="IPR011990">
    <property type="entry name" value="TPR-like_helical_dom_sf"/>
</dbReference>
<dbReference type="AlphaFoldDB" id="A0AAV7H017"/>
<dbReference type="InterPro" id="IPR051240">
    <property type="entry name" value="Mito_RNA-Proc/Resp"/>
</dbReference>
<proteinExistence type="predicted"/>
<keyword evidence="1" id="KW-0677">Repeat</keyword>
<organism evidence="3 4">
    <name type="scientific">Dendrobium chrysotoxum</name>
    <name type="common">Orchid</name>
    <dbReference type="NCBI Taxonomy" id="161865"/>
    <lineage>
        <taxon>Eukaryota</taxon>
        <taxon>Viridiplantae</taxon>
        <taxon>Streptophyta</taxon>
        <taxon>Embryophyta</taxon>
        <taxon>Tracheophyta</taxon>
        <taxon>Spermatophyta</taxon>
        <taxon>Magnoliopsida</taxon>
        <taxon>Liliopsida</taxon>
        <taxon>Asparagales</taxon>
        <taxon>Orchidaceae</taxon>
        <taxon>Epidendroideae</taxon>
        <taxon>Malaxideae</taxon>
        <taxon>Dendrobiinae</taxon>
        <taxon>Dendrobium</taxon>
    </lineage>
</organism>
<feature type="repeat" description="PPR" evidence="2">
    <location>
        <begin position="158"/>
        <end position="192"/>
    </location>
</feature>
<dbReference type="PROSITE" id="PS51375">
    <property type="entry name" value="PPR"/>
    <property type="match status" value="1"/>
</dbReference>
<dbReference type="PANTHER" id="PTHR47933">
    <property type="entry name" value="PENTATRICOPEPTIDE REPEAT-CONTAINING PROTEIN 1, MITOCHONDRIAL"/>
    <property type="match status" value="1"/>
</dbReference>
<reference evidence="3 4" key="1">
    <citation type="journal article" date="2021" name="Hortic Res">
        <title>Chromosome-scale assembly of the Dendrobium chrysotoxum genome enhances the understanding of orchid evolution.</title>
        <authorList>
            <person name="Zhang Y."/>
            <person name="Zhang G.Q."/>
            <person name="Zhang D."/>
            <person name="Liu X.D."/>
            <person name="Xu X.Y."/>
            <person name="Sun W.H."/>
            <person name="Yu X."/>
            <person name="Zhu X."/>
            <person name="Wang Z.W."/>
            <person name="Zhao X."/>
            <person name="Zhong W.Y."/>
            <person name="Chen H."/>
            <person name="Yin W.L."/>
            <person name="Huang T."/>
            <person name="Niu S.C."/>
            <person name="Liu Z.J."/>
        </authorList>
    </citation>
    <scope>NUCLEOTIDE SEQUENCE [LARGE SCALE GENOMIC DNA]</scope>
    <source>
        <strain evidence="3">Lindl</strain>
    </source>
</reference>
<dbReference type="EMBL" id="JAGFBR010000009">
    <property type="protein sequence ID" value="KAH0461736.1"/>
    <property type="molecule type" value="Genomic_DNA"/>
</dbReference>
<name>A0AAV7H017_DENCH</name>
<evidence type="ECO:0000313" key="3">
    <source>
        <dbReference type="EMBL" id="KAH0461736.1"/>
    </source>
</evidence>
<keyword evidence="4" id="KW-1185">Reference proteome</keyword>
<dbReference type="PANTHER" id="PTHR47933:SF11">
    <property type="entry name" value="PENTATRICOPEPTIDE REPEAT-CONTAINING PROTEIN 2"/>
    <property type="match status" value="1"/>
</dbReference>
<dbReference type="Proteomes" id="UP000775213">
    <property type="component" value="Unassembled WGS sequence"/>
</dbReference>
<sequence length="238" mass="26685">MLPCRNFKPFFRFHCGFLKHSNFSRDVRKKPSASSSAAFSPKSFPFFSSSSAVLIQSSDSYPEASSAFHTSLLVAQTLAKLRAQSRHSSCNFQGFENHGFRHGLFTFSVIVRILSNAGQRKKLVSLFSEIILTKRNFSLSLLHSLMLFLGVHAVQTRCSLVFDSLMKAYASCQRAKDAIEAFRDLTRSGFIPSLKTCNFLMNFLAEMVMAAYRCMISSAIRPDVHTFTILMKGFISLG</sequence>
<gene>
    <name evidence="3" type="ORF">IEQ34_009311</name>
</gene>
<dbReference type="InterPro" id="IPR002885">
    <property type="entry name" value="PPR_rpt"/>
</dbReference>
<dbReference type="Gene3D" id="1.25.40.10">
    <property type="entry name" value="Tetratricopeptide repeat domain"/>
    <property type="match status" value="1"/>
</dbReference>
<evidence type="ECO:0000313" key="4">
    <source>
        <dbReference type="Proteomes" id="UP000775213"/>
    </source>
</evidence>
<evidence type="ECO:0008006" key="5">
    <source>
        <dbReference type="Google" id="ProtNLM"/>
    </source>
</evidence>
<protein>
    <recommendedName>
        <fullName evidence="5">Pentatricopeptide repeat-containing protein</fullName>
    </recommendedName>
</protein>
<comment type="caution">
    <text evidence="3">The sequence shown here is derived from an EMBL/GenBank/DDBJ whole genome shotgun (WGS) entry which is preliminary data.</text>
</comment>
<dbReference type="GO" id="GO:0003729">
    <property type="term" value="F:mRNA binding"/>
    <property type="evidence" value="ECO:0007669"/>
    <property type="project" value="TreeGrafter"/>
</dbReference>
<evidence type="ECO:0000256" key="1">
    <source>
        <dbReference type="ARBA" id="ARBA00022737"/>
    </source>
</evidence>
<accession>A0AAV7H017</accession>